<feature type="chain" id="PRO_5020436277" description="Outer membrane repeat protein" evidence="1">
    <location>
        <begin position="33"/>
        <end position="852"/>
    </location>
</feature>
<protein>
    <recommendedName>
        <fullName evidence="4">Outer membrane repeat protein</fullName>
    </recommendedName>
</protein>
<name>A0A4R2IH99_9GAMM</name>
<dbReference type="Proteomes" id="UP000294862">
    <property type="component" value="Unassembled WGS sequence"/>
</dbReference>
<gene>
    <name evidence="2" type="ORF">EV148_102434</name>
</gene>
<dbReference type="InterPro" id="IPR011050">
    <property type="entry name" value="Pectin_lyase_fold/virulence"/>
</dbReference>
<dbReference type="OrthoDB" id="7057683at2"/>
<evidence type="ECO:0008006" key="4">
    <source>
        <dbReference type="Google" id="ProtNLM"/>
    </source>
</evidence>
<evidence type="ECO:0000313" key="2">
    <source>
        <dbReference type="EMBL" id="TCO42075.1"/>
    </source>
</evidence>
<sequence>MRTGRSVRRPLPSRPLAAALAVLLFADPLAHDAQARASTPVRAGATVAVGECSESALRNAVATAGNGATIDLSALAGCTITLTAGEIAVTVDDLTLQGPADRSLTLSGNQASRIFAHTGHGLLRLDHLALTAGKHTTAYDQGKYTVHRGTGGAVHSDGSVTLSSSSLTGSSVCHATGSNEYNEGFGGGVFAQGDVAVIRSTVSGNVACGTVLPSALGVASYHGGAGGGIFAGGDVDIAYSTISGNGAYATGGGGVYAQGNVTIAHSAITGNSATQKGGGVSIRQGGPPVGDALVGLTVRASTISGNTAMDGGGVASLYGSPVYVYDSTIAFNTASRTPVPGWFGGGGGICGNGPLRLANSIVANNTAHNNGADITQFHLSGDAPPFDGDHDIIMSATPSPPAGTISADPGLLPLADHGGPTRAHGLAAGSIAIDAGRVTSGTFFDQRGAGFPRVLGAVADIGAFESGAPSPPVDACSEAAVRAAVTNAPQGGVVDLSLLSHCTITLANGALTADVDDIAIVGPADRTLKLDGDLRDRVIQHRGGGVLALDHLDITRGFIDGGKYAGGAVFSSGSIVLSGSRVTQSMIGGTAGNAQALGGGGLYALRNVTLDTSVVSGNHSRGRAAGICSVAGDVVIRNSTIADNHADLEGGGVFAPGCFGVCTVGQFTTTIDNSTISGNSAGSVGGGVHLTYSDLLVRNSTISANAATGSGGGGIFVRNIVDGAPLAPSLDITSSIVAANTSGGPAADIGSLAAVTVIGDHDFITAMNGTPPAGTLSGDPGLLPLGDYGGPTPTHALADGSPAIDQGSNAGRFAADQRGDGYPRVHGGAADIGAFERSGPVVVDRIFEDGFE</sequence>
<dbReference type="InterPro" id="IPR059226">
    <property type="entry name" value="Choice_anch_Q_dom"/>
</dbReference>
<dbReference type="RefSeq" id="WP_131995161.1">
    <property type="nucleotide sequence ID" value="NZ_SLWQ01000002.1"/>
</dbReference>
<feature type="signal peptide" evidence="1">
    <location>
        <begin position="1"/>
        <end position="32"/>
    </location>
</feature>
<proteinExistence type="predicted"/>
<evidence type="ECO:0000256" key="1">
    <source>
        <dbReference type="SAM" id="SignalP"/>
    </source>
</evidence>
<dbReference type="PANTHER" id="PTHR11319">
    <property type="entry name" value="G PROTEIN-COUPLED RECEPTOR-RELATED"/>
    <property type="match status" value="1"/>
</dbReference>
<dbReference type="EMBL" id="SLWQ01000002">
    <property type="protein sequence ID" value="TCO42075.1"/>
    <property type="molecule type" value="Genomic_DNA"/>
</dbReference>
<reference evidence="2 3" key="1">
    <citation type="journal article" date="2015" name="Stand. Genomic Sci.">
        <title>Genomic Encyclopedia of Bacterial and Archaeal Type Strains, Phase III: the genomes of soil and plant-associated and newly described type strains.</title>
        <authorList>
            <person name="Whitman W.B."/>
            <person name="Woyke T."/>
            <person name="Klenk H.P."/>
            <person name="Zhou Y."/>
            <person name="Lilburn T.G."/>
            <person name="Beck B.J."/>
            <person name="De Vos P."/>
            <person name="Vandamme P."/>
            <person name="Eisen J.A."/>
            <person name="Garrity G."/>
            <person name="Hugenholtz P."/>
            <person name="Kyrpides N.C."/>
        </authorList>
    </citation>
    <scope>NUCLEOTIDE SEQUENCE [LARGE SCALE GENOMIC DNA]</scope>
    <source>
        <strain evidence="2 3">A3</strain>
    </source>
</reference>
<dbReference type="AlphaFoldDB" id="A0A4R2IH99"/>
<dbReference type="InterPro" id="IPR006626">
    <property type="entry name" value="PbH1"/>
</dbReference>
<accession>A0A4R2IH99</accession>
<comment type="caution">
    <text evidence="2">The sequence shown here is derived from an EMBL/GenBank/DDBJ whole genome shotgun (WGS) entry which is preliminary data.</text>
</comment>
<dbReference type="PANTHER" id="PTHR11319:SF35">
    <property type="entry name" value="OUTER MEMBRANE PROTEIN PMPC-RELATED"/>
    <property type="match status" value="1"/>
</dbReference>
<evidence type="ECO:0000313" key="3">
    <source>
        <dbReference type="Proteomes" id="UP000294862"/>
    </source>
</evidence>
<organism evidence="2 3">
    <name type="scientific">Dokdonella fugitiva</name>
    <dbReference type="NCBI Taxonomy" id="328517"/>
    <lineage>
        <taxon>Bacteria</taxon>
        <taxon>Pseudomonadati</taxon>
        <taxon>Pseudomonadota</taxon>
        <taxon>Gammaproteobacteria</taxon>
        <taxon>Lysobacterales</taxon>
        <taxon>Rhodanobacteraceae</taxon>
        <taxon>Dokdonella</taxon>
    </lineage>
</organism>
<keyword evidence="3" id="KW-1185">Reference proteome</keyword>
<dbReference type="NCBIfam" id="NF041518">
    <property type="entry name" value="choice_anch_Q"/>
    <property type="match status" value="2"/>
</dbReference>
<dbReference type="SMART" id="SM00710">
    <property type="entry name" value="PbH1"/>
    <property type="match status" value="7"/>
</dbReference>
<keyword evidence="1" id="KW-0732">Signal</keyword>
<dbReference type="SUPFAM" id="SSF51126">
    <property type="entry name" value="Pectin lyase-like"/>
    <property type="match status" value="2"/>
</dbReference>